<dbReference type="Pfam" id="PF13452">
    <property type="entry name" value="FAS1_DH_region"/>
    <property type="match status" value="1"/>
</dbReference>
<feature type="domain" description="FAS1-like dehydratase" evidence="1">
    <location>
        <begin position="53"/>
        <end position="164"/>
    </location>
</feature>
<dbReference type="AlphaFoldDB" id="A0A382E6Q2"/>
<gene>
    <name evidence="2" type="ORF">METZ01_LOCUS198517</name>
</gene>
<dbReference type="InterPro" id="IPR039569">
    <property type="entry name" value="FAS1-like_DH_region"/>
</dbReference>
<evidence type="ECO:0000313" key="2">
    <source>
        <dbReference type="EMBL" id="SVB45663.1"/>
    </source>
</evidence>
<dbReference type="InterPro" id="IPR029069">
    <property type="entry name" value="HotDog_dom_sf"/>
</dbReference>
<reference evidence="2" key="1">
    <citation type="submission" date="2018-05" db="EMBL/GenBank/DDBJ databases">
        <authorList>
            <person name="Lanie J.A."/>
            <person name="Ng W.-L."/>
            <person name="Kazmierczak K.M."/>
            <person name="Andrzejewski T.M."/>
            <person name="Davidsen T.M."/>
            <person name="Wayne K.J."/>
            <person name="Tettelin H."/>
            <person name="Glass J.I."/>
            <person name="Rusch D."/>
            <person name="Podicherti R."/>
            <person name="Tsui H.-C.T."/>
            <person name="Winkler M.E."/>
        </authorList>
    </citation>
    <scope>NUCLEOTIDE SEQUENCE</scope>
</reference>
<name>A0A382E6Q2_9ZZZZ</name>
<dbReference type="CDD" id="cd03441">
    <property type="entry name" value="R_hydratase_like"/>
    <property type="match status" value="1"/>
</dbReference>
<accession>A0A382E6Q2</accession>
<dbReference type="EMBL" id="UINC01042689">
    <property type="protein sequence ID" value="SVB45663.1"/>
    <property type="molecule type" value="Genomic_DNA"/>
</dbReference>
<proteinExistence type="predicted"/>
<organism evidence="2">
    <name type="scientific">marine metagenome</name>
    <dbReference type="NCBI Taxonomy" id="408172"/>
    <lineage>
        <taxon>unclassified sequences</taxon>
        <taxon>metagenomes</taxon>
        <taxon>ecological metagenomes</taxon>
    </lineage>
</organism>
<dbReference type="Gene3D" id="3.10.129.10">
    <property type="entry name" value="Hotdog Thioesterase"/>
    <property type="match status" value="2"/>
</dbReference>
<dbReference type="SUPFAM" id="SSF54637">
    <property type="entry name" value="Thioesterase/thiol ester dehydrase-isomerase"/>
    <property type="match status" value="1"/>
</dbReference>
<sequence length="450" mass="51353">MVLNQNFDDAINEYLEKTRAMLGQEVMENLPPEPPSPYDQSGPPYEAALRFDEKTVRNYALSIGDDNPLYTNPAYAKQTKYGCQIAPGPVLALVRYPSAHGAKRPEGYPMANFISGTAWEFFDAIRVGSKFRSSKITKEVIEREGGQGKLIFLISECYYWDFHGDIPAKCYGTQIMVPRKDMGSTRAIPKQNLGQKMMYDRAASQYSEEQIQQYKELIIQERNRRRGSETLFWEDVQVGDKIGPQVLPPWTLQDQVSRHFMDYCTKAPENLPGDELAFEPAYYHSKRTGEWVREHPITRWPWTPGSEHEDALLAIYRGLPGPFDFGVQRVQIPQKLLSDWMGDDGFIRRLYVAMRKPVFYGDITVYTGEVMTKYKEVQEGLEEAGGVSGQKEYHAIGIRIDGVNQVGENQAPGSATVYLPSREAGPVELPIPHRANTPFVPYETYRKDWY</sequence>
<protein>
    <recommendedName>
        <fullName evidence="1">FAS1-like dehydratase domain-containing protein</fullName>
    </recommendedName>
</protein>
<evidence type="ECO:0000259" key="1">
    <source>
        <dbReference type="Pfam" id="PF13452"/>
    </source>
</evidence>